<sequence>MPEQNRPRAPPAPAPLRRPAPPPPVRRNLFQSQLTRRPTPASSSAETLRLDSCVDVLSDSDEIVVRDKQGEVEVEGAPEGIEEDEGVDEREEMEKDRQRLAEAVRHYRMNPGAAGPDQTDVLLYAVKTSLRAKVATLADDNWMFEAEPQQTRH</sequence>
<feature type="region of interest" description="Disordered" evidence="1">
    <location>
        <begin position="68"/>
        <end position="95"/>
    </location>
</feature>
<feature type="compositionally biased region" description="Pro residues" evidence="1">
    <location>
        <begin position="8"/>
        <end position="25"/>
    </location>
</feature>
<dbReference type="Proteomes" id="UP001187682">
    <property type="component" value="Unassembled WGS sequence"/>
</dbReference>
<feature type="compositionally biased region" description="Acidic residues" evidence="1">
    <location>
        <begin position="72"/>
        <end position="91"/>
    </location>
</feature>
<evidence type="ECO:0000256" key="1">
    <source>
        <dbReference type="SAM" id="MobiDB-lite"/>
    </source>
</evidence>
<dbReference type="AlphaFoldDB" id="A0AAE8STY4"/>
<feature type="compositionally biased region" description="Polar residues" evidence="1">
    <location>
        <begin position="29"/>
        <end position="46"/>
    </location>
</feature>
<keyword evidence="3" id="KW-1185">Reference proteome</keyword>
<reference evidence="2" key="1">
    <citation type="submission" date="2018-03" db="EMBL/GenBank/DDBJ databases">
        <authorList>
            <person name="Guldener U."/>
        </authorList>
    </citation>
    <scope>NUCLEOTIDE SEQUENCE</scope>
</reference>
<dbReference type="EMBL" id="ONZQ02000004">
    <property type="protein sequence ID" value="SPO00626.1"/>
    <property type="molecule type" value="Genomic_DNA"/>
</dbReference>
<name>A0AAE8STY4_9PEZI</name>
<feature type="region of interest" description="Disordered" evidence="1">
    <location>
        <begin position="1"/>
        <end position="47"/>
    </location>
</feature>
<organism evidence="2 3">
    <name type="scientific">Cephalotrichum gorgonifer</name>
    <dbReference type="NCBI Taxonomy" id="2041049"/>
    <lineage>
        <taxon>Eukaryota</taxon>
        <taxon>Fungi</taxon>
        <taxon>Dikarya</taxon>
        <taxon>Ascomycota</taxon>
        <taxon>Pezizomycotina</taxon>
        <taxon>Sordariomycetes</taxon>
        <taxon>Hypocreomycetidae</taxon>
        <taxon>Microascales</taxon>
        <taxon>Microascaceae</taxon>
        <taxon>Cephalotrichum</taxon>
    </lineage>
</organism>
<protein>
    <submittedName>
        <fullName evidence="2">Uncharacterized protein</fullName>
    </submittedName>
</protein>
<evidence type="ECO:0000313" key="2">
    <source>
        <dbReference type="EMBL" id="SPO00626.1"/>
    </source>
</evidence>
<evidence type="ECO:0000313" key="3">
    <source>
        <dbReference type="Proteomes" id="UP001187682"/>
    </source>
</evidence>
<comment type="caution">
    <text evidence="2">The sequence shown here is derived from an EMBL/GenBank/DDBJ whole genome shotgun (WGS) entry which is preliminary data.</text>
</comment>
<gene>
    <name evidence="2" type="ORF">DNG_03375</name>
</gene>
<accession>A0AAE8STY4</accession>
<proteinExistence type="predicted"/>